<evidence type="ECO:0000256" key="5">
    <source>
        <dbReference type="ARBA" id="ARBA00022553"/>
    </source>
</evidence>
<evidence type="ECO:0000256" key="12">
    <source>
        <dbReference type="SAM" id="Phobius"/>
    </source>
</evidence>
<gene>
    <name evidence="14" type="ORF">EQM06_05430</name>
</gene>
<keyword evidence="8" id="KW-0418">Kinase</keyword>
<dbReference type="CDD" id="cd00082">
    <property type="entry name" value="HisKA"/>
    <property type="match status" value="1"/>
</dbReference>
<dbReference type="PROSITE" id="PS50109">
    <property type="entry name" value="HIS_KIN"/>
    <property type="match status" value="1"/>
</dbReference>
<name>A0A410PUW3_9FIRM</name>
<evidence type="ECO:0000256" key="10">
    <source>
        <dbReference type="ARBA" id="ARBA00023012"/>
    </source>
</evidence>
<evidence type="ECO:0000256" key="4">
    <source>
        <dbReference type="ARBA" id="ARBA00022475"/>
    </source>
</evidence>
<evidence type="ECO:0000313" key="15">
    <source>
        <dbReference type="Proteomes" id="UP000287601"/>
    </source>
</evidence>
<keyword evidence="6" id="KW-0808">Transferase</keyword>
<evidence type="ECO:0000259" key="13">
    <source>
        <dbReference type="PROSITE" id="PS50109"/>
    </source>
</evidence>
<dbReference type="Pfam" id="PF00512">
    <property type="entry name" value="HisKA"/>
    <property type="match status" value="1"/>
</dbReference>
<dbReference type="OrthoDB" id="9813151at2"/>
<dbReference type="GO" id="GO:0005524">
    <property type="term" value="F:ATP binding"/>
    <property type="evidence" value="ECO:0007669"/>
    <property type="project" value="UniProtKB-KW"/>
</dbReference>
<keyword evidence="15" id="KW-1185">Reference proteome</keyword>
<dbReference type="Pfam" id="PF02518">
    <property type="entry name" value="HATPase_c"/>
    <property type="match status" value="1"/>
</dbReference>
<keyword evidence="4" id="KW-1003">Cell membrane</keyword>
<keyword evidence="12" id="KW-0812">Transmembrane</keyword>
<dbReference type="SUPFAM" id="SSF47384">
    <property type="entry name" value="Homodimeric domain of signal transducing histidine kinase"/>
    <property type="match status" value="1"/>
</dbReference>
<reference evidence="14 15" key="1">
    <citation type="submission" date="2019-01" db="EMBL/GenBank/DDBJ databases">
        <title>Draft genomes of a novel of Aminipila strains.</title>
        <authorList>
            <person name="Ma S."/>
        </authorList>
    </citation>
    <scope>NUCLEOTIDE SEQUENCE [LARGE SCALE GENOMIC DNA]</scope>
    <source>
        <strain evidence="15">JN-39</strain>
    </source>
</reference>
<evidence type="ECO:0000256" key="3">
    <source>
        <dbReference type="ARBA" id="ARBA00012438"/>
    </source>
</evidence>
<dbReference type="InterPro" id="IPR005467">
    <property type="entry name" value="His_kinase_dom"/>
</dbReference>
<dbReference type="SMART" id="SM00387">
    <property type="entry name" value="HATPase_c"/>
    <property type="match status" value="1"/>
</dbReference>
<evidence type="ECO:0000256" key="6">
    <source>
        <dbReference type="ARBA" id="ARBA00022679"/>
    </source>
</evidence>
<evidence type="ECO:0000256" key="8">
    <source>
        <dbReference type="ARBA" id="ARBA00022777"/>
    </source>
</evidence>
<proteinExistence type="predicted"/>
<keyword evidence="9" id="KW-0067">ATP-binding</keyword>
<dbReference type="InterPro" id="IPR036097">
    <property type="entry name" value="HisK_dim/P_sf"/>
</dbReference>
<dbReference type="InterPro" id="IPR004358">
    <property type="entry name" value="Sig_transdc_His_kin-like_C"/>
</dbReference>
<dbReference type="SMART" id="SM00388">
    <property type="entry name" value="HisKA"/>
    <property type="match status" value="1"/>
</dbReference>
<sequence>MKKRFLLASVGMTVCNVLLLLFIMSYFISIESNNHGSAFSFMLHNRYFGITMAICVVCSGIFSLLIYNQIMKPVKRLQEQMVKTTEENRKAEKIRSEFVANVTHELKTPLTSIAGFIETLQDGAAENPEIRNKFIDIIAIETARLERLIEDVLVLSEIENKKAPLDIVPIDTKESLLNLISTIEPIANGKNITIETKLADQCFIEGNVDRFIQMMMNLIENAIKYSKEDQEGKVLVSSYPDKDKVYIEVSDNGIGIAEEHFGRLFERFYRVDKSRTKKGGGTGLGLSIVKHIAFLLNAEVTIKSKLGEGTTFTVIFNRKEE</sequence>
<dbReference type="AlphaFoldDB" id="A0A410PUW3"/>
<feature type="transmembrane region" description="Helical" evidence="12">
    <location>
        <begin position="5"/>
        <end position="27"/>
    </location>
</feature>
<comment type="subcellular location">
    <subcellularLocation>
        <location evidence="2">Cell membrane</location>
    </subcellularLocation>
</comment>
<dbReference type="GO" id="GO:0000155">
    <property type="term" value="F:phosphorelay sensor kinase activity"/>
    <property type="evidence" value="ECO:0007669"/>
    <property type="project" value="InterPro"/>
</dbReference>
<dbReference type="InterPro" id="IPR036890">
    <property type="entry name" value="HATPase_C_sf"/>
</dbReference>
<evidence type="ECO:0000256" key="9">
    <source>
        <dbReference type="ARBA" id="ARBA00022840"/>
    </source>
</evidence>
<dbReference type="Gene3D" id="3.30.565.10">
    <property type="entry name" value="Histidine kinase-like ATPase, C-terminal domain"/>
    <property type="match status" value="1"/>
</dbReference>
<organism evidence="14 15">
    <name type="scientific">Aminipila luticellarii</name>
    <dbReference type="NCBI Taxonomy" id="2507160"/>
    <lineage>
        <taxon>Bacteria</taxon>
        <taxon>Bacillati</taxon>
        <taxon>Bacillota</taxon>
        <taxon>Clostridia</taxon>
        <taxon>Peptostreptococcales</taxon>
        <taxon>Anaerovoracaceae</taxon>
        <taxon>Aminipila</taxon>
    </lineage>
</organism>
<dbReference type="Proteomes" id="UP000287601">
    <property type="component" value="Chromosome"/>
</dbReference>
<comment type="catalytic activity">
    <reaction evidence="1">
        <text>ATP + protein L-histidine = ADP + protein N-phospho-L-histidine.</text>
        <dbReference type="EC" id="2.7.13.3"/>
    </reaction>
</comment>
<dbReference type="FunFam" id="3.30.565.10:FF:000006">
    <property type="entry name" value="Sensor histidine kinase WalK"/>
    <property type="match status" value="1"/>
</dbReference>
<keyword evidence="11 12" id="KW-0472">Membrane</keyword>
<dbReference type="KEGG" id="amij:EQM06_05430"/>
<dbReference type="FunFam" id="1.10.287.130:FF:000008">
    <property type="entry name" value="Two-component sensor histidine kinase"/>
    <property type="match status" value="1"/>
</dbReference>
<keyword evidence="5" id="KW-0597">Phosphoprotein</keyword>
<feature type="domain" description="Histidine kinase" evidence="13">
    <location>
        <begin position="101"/>
        <end position="320"/>
    </location>
</feature>
<evidence type="ECO:0000256" key="7">
    <source>
        <dbReference type="ARBA" id="ARBA00022741"/>
    </source>
</evidence>
<keyword evidence="7" id="KW-0547">Nucleotide-binding</keyword>
<protein>
    <recommendedName>
        <fullName evidence="3">histidine kinase</fullName>
        <ecNumber evidence="3">2.7.13.3</ecNumber>
    </recommendedName>
</protein>
<dbReference type="SUPFAM" id="SSF55874">
    <property type="entry name" value="ATPase domain of HSP90 chaperone/DNA topoisomerase II/histidine kinase"/>
    <property type="match status" value="1"/>
</dbReference>
<dbReference type="InterPro" id="IPR003594">
    <property type="entry name" value="HATPase_dom"/>
</dbReference>
<dbReference type="CDD" id="cd00075">
    <property type="entry name" value="HATPase"/>
    <property type="match status" value="1"/>
</dbReference>
<dbReference type="GO" id="GO:0005886">
    <property type="term" value="C:plasma membrane"/>
    <property type="evidence" value="ECO:0007669"/>
    <property type="project" value="UniProtKB-SubCell"/>
</dbReference>
<keyword evidence="12" id="KW-1133">Transmembrane helix</keyword>
<feature type="transmembrane region" description="Helical" evidence="12">
    <location>
        <begin position="47"/>
        <end position="67"/>
    </location>
</feature>
<dbReference type="GO" id="GO:0016036">
    <property type="term" value="P:cellular response to phosphate starvation"/>
    <property type="evidence" value="ECO:0007669"/>
    <property type="project" value="TreeGrafter"/>
</dbReference>
<dbReference type="InterPro" id="IPR003661">
    <property type="entry name" value="HisK_dim/P_dom"/>
</dbReference>
<dbReference type="Gene3D" id="1.10.287.130">
    <property type="match status" value="1"/>
</dbReference>
<dbReference type="EMBL" id="CP035281">
    <property type="protein sequence ID" value="QAT42715.1"/>
    <property type="molecule type" value="Genomic_DNA"/>
</dbReference>
<evidence type="ECO:0000256" key="11">
    <source>
        <dbReference type="ARBA" id="ARBA00023136"/>
    </source>
</evidence>
<evidence type="ECO:0000256" key="2">
    <source>
        <dbReference type="ARBA" id="ARBA00004236"/>
    </source>
</evidence>
<dbReference type="InterPro" id="IPR050351">
    <property type="entry name" value="BphY/WalK/GraS-like"/>
</dbReference>
<evidence type="ECO:0000313" key="14">
    <source>
        <dbReference type="EMBL" id="QAT42715.1"/>
    </source>
</evidence>
<dbReference type="PANTHER" id="PTHR45453">
    <property type="entry name" value="PHOSPHATE REGULON SENSOR PROTEIN PHOR"/>
    <property type="match status" value="1"/>
</dbReference>
<accession>A0A410PUW3</accession>
<dbReference type="GO" id="GO:0004721">
    <property type="term" value="F:phosphoprotein phosphatase activity"/>
    <property type="evidence" value="ECO:0007669"/>
    <property type="project" value="TreeGrafter"/>
</dbReference>
<dbReference type="PANTHER" id="PTHR45453:SF1">
    <property type="entry name" value="PHOSPHATE REGULON SENSOR PROTEIN PHOR"/>
    <property type="match status" value="1"/>
</dbReference>
<keyword evidence="10" id="KW-0902">Two-component regulatory system</keyword>
<evidence type="ECO:0000256" key="1">
    <source>
        <dbReference type="ARBA" id="ARBA00000085"/>
    </source>
</evidence>
<dbReference type="EC" id="2.7.13.3" evidence="3"/>
<dbReference type="PRINTS" id="PR00344">
    <property type="entry name" value="BCTRLSENSOR"/>
</dbReference>